<sequence>MSCHIELSGAVQAWQKMIAFTRLLLLSFSAFSIFLLETLFKYQDLNLFPKVFVIYSPLLCDAGSKHLPTVTDSLYWVEHCIISFRSPNIRDGDEKGKFSIYFYCSFLYS</sequence>
<evidence type="ECO:0000256" key="1">
    <source>
        <dbReference type="SAM" id="Phobius"/>
    </source>
</evidence>
<protein>
    <submittedName>
        <fullName evidence="2">Uncharacterized protein</fullName>
    </submittedName>
</protein>
<accession>A0AAN9L2H8</accession>
<dbReference type="Proteomes" id="UP001367508">
    <property type="component" value="Unassembled WGS sequence"/>
</dbReference>
<evidence type="ECO:0000313" key="2">
    <source>
        <dbReference type="EMBL" id="KAK7328285.1"/>
    </source>
</evidence>
<comment type="caution">
    <text evidence="2">The sequence shown here is derived from an EMBL/GenBank/DDBJ whole genome shotgun (WGS) entry which is preliminary data.</text>
</comment>
<keyword evidence="3" id="KW-1185">Reference proteome</keyword>
<reference evidence="2 3" key="1">
    <citation type="submission" date="2024-01" db="EMBL/GenBank/DDBJ databases">
        <title>The genomes of 5 underutilized Papilionoideae crops provide insights into root nodulation and disease resistanc.</title>
        <authorList>
            <person name="Jiang F."/>
        </authorList>
    </citation>
    <scope>NUCLEOTIDE SEQUENCE [LARGE SCALE GENOMIC DNA]</scope>
    <source>
        <strain evidence="2">LVBAO_FW01</strain>
        <tissue evidence="2">Leaves</tissue>
    </source>
</reference>
<name>A0AAN9L2H8_CANGL</name>
<organism evidence="2 3">
    <name type="scientific">Canavalia gladiata</name>
    <name type="common">Sword bean</name>
    <name type="synonym">Dolichos gladiatus</name>
    <dbReference type="NCBI Taxonomy" id="3824"/>
    <lineage>
        <taxon>Eukaryota</taxon>
        <taxon>Viridiplantae</taxon>
        <taxon>Streptophyta</taxon>
        <taxon>Embryophyta</taxon>
        <taxon>Tracheophyta</taxon>
        <taxon>Spermatophyta</taxon>
        <taxon>Magnoliopsida</taxon>
        <taxon>eudicotyledons</taxon>
        <taxon>Gunneridae</taxon>
        <taxon>Pentapetalae</taxon>
        <taxon>rosids</taxon>
        <taxon>fabids</taxon>
        <taxon>Fabales</taxon>
        <taxon>Fabaceae</taxon>
        <taxon>Papilionoideae</taxon>
        <taxon>50 kb inversion clade</taxon>
        <taxon>NPAAA clade</taxon>
        <taxon>indigoferoid/millettioid clade</taxon>
        <taxon>Phaseoleae</taxon>
        <taxon>Canavalia</taxon>
    </lineage>
</organism>
<proteinExistence type="predicted"/>
<evidence type="ECO:0000313" key="3">
    <source>
        <dbReference type="Proteomes" id="UP001367508"/>
    </source>
</evidence>
<keyword evidence="1" id="KW-0472">Membrane</keyword>
<keyword evidence="1" id="KW-0812">Transmembrane</keyword>
<keyword evidence="1" id="KW-1133">Transmembrane helix</keyword>
<dbReference type="EMBL" id="JAYMYQ010000005">
    <property type="protein sequence ID" value="KAK7328285.1"/>
    <property type="molecule type" value="Genomic_DNA"/>
</dbReference>
<gene>
    <name evidence="2" type="ORF">VNO77_22388</name>
</gene>
<dbReference type="AlphaFoldDB" id="A0AAN9L2H8"/>
<feature type="transmembrane region" description="Helical" evidence="1">
    <location>
        <begin position="20"/>
        <end position="40"/>
    </location>
</feature>